<dbReference type="PANTHER" id="PTHR36927">
    <property type="entry name" value="BLR4337 PROTEIN"/>
    <property type="match status" value="1"/>
</dbReference>
<feature type="transmembrane region" description="Helical" evidence="1">
    <location>
        <begin position="355"/>
        <end position="373"/>
    </location>
</feature>
<dbReference type="RefSeq" id="WP_109347090.1">
    <property type="nucleotide sequence ID" value="NZ_CP029343.1"/>
</dbReference>
<feature type="transmembrane region" description="Helical" evidence="1">
    <location>
        <begin position="284"/>
        <end position="309"/>
    </location>
</feature>
<feature type="transmembrane region" description="Helical" evidence="1">
    <location>
        <begin position="154"/>
        <end position="173"/>
    </location>
</feature>
<feature type="transmembrane region" description="Helical" evidence="1">
    <location>
        <begin position="252"/>
        <end position="272"/>
    </location>
</feature>
<name>A0A2S2DPM4_9BURK</name>
<feature type="transmembrane region" description="Helical" evidence="1">
    <location>
        <begin position="90"/>
        <end position="108"/>
    </location>
</feature>
<feature type="domain" description="Acyltransferase 3" evidence="2">
    <location>
        <begin position="13"/>
        <end position="370"/>
    </location>
</feature>
<dbReference type="InterPro" id="IPR050623">
    <property type="entry name" value="Glucan_succinyl_AcylTrfase"/>
</dbReference>
<dbReference type="InterPro" id="IPR002656">
    <property type="entry name" value="Acyl_transf_3_dom"/>
</dbReference>
<dbReference type="GO" id="GO:0016747">
    <property type="term" value="F:acyltransferase activity, transferring groups other than amino-acyl groups"/>
    <property type="evidence" value="ECO:0007669"/>
    <property type="project" value="InterPro"/>
</dbReference>
<evidence type="ECO:0000313" key="4">
    <source>
        <dbReference type="Proteomes" id="UP000245820"/>
    </source>
</evidence>
<feature type="transmembrane region" description="Helical" evidence="1">
    <location>
        <begin position="12"/>
        <end position="36"/>
    </location>
</feature>
<evidence type="ECO:0000259" key="2">
    <source>
        <dbReference type="Pfam" id="PF01757"/>
    </source>
</evidence>
<sequence>MQPTTSASNQRLYFLDWVRILAFFVLIAYHVGMYYVSWDWHVKSPHAGTGPEPFMLLSSPWRLSLLFFVAGAASHFLLRKMAPGTFVRRRSLRLLLPLLFGMLVIVPPQPWLEVVEKLGYADGFMAFMRHYLVGYGGFCQDGCLVLPTWNHLWFVAYLWVYTLVLAACAALLGNARIEALAARTAAALGGWKLIVLPALFMAIVRILLADRFPSTHALVDDWFNHATYLPIFLLGALVASSRPVWERMERARWIALGIALAGWAAIVAWHAAPHIEHSAQMMAIGVPIMRCVYTLCAWSAIVAACGFARRHLDRDGPARRYLTDAVFPVYIAHQTLIVVMAHAFKPLKLAPGVEALLLMVLTATGSFALYEAVRRLPWARPLFGLAPWGRARPASRIAKTDTCTPLRR</sequence>
<feature type="transmembrane region" description="Helical" evidence="1">
    <location>
        <begin position="321"/>
        <end position="343"/>
    </location>
</feature>
<evidence type="ECO:0000256" key="1">
    <source>
        <dbReference type="SAM" id="Phobius"/>
    </source>
</evidence>
<keyword evidence="1" id="KW-1133">Transmembrane helix</keyword>
<organism evidence="3 4">
    <name type="scientific">Massilia oculi</name>
    <dbReference type="NCBI Taxonomy" id="945844"/>
    <lineage>
        <taxon>Bacteria</taxon>
        <taxon>Pseudomonadati</taxon>
        <taxon>Pseudomonadota</taxon>
        <taxon>Betaproteobacteria</taxon>
        <taxon>Burkholderiales</taxon>
        <taxon>Oxalobacteraceae</taxon>
        <taxon>Telluria group</taxon>
        <taxon>Massilia</taxon>
    </lineage>
</organism>
<dbReference type="Pfam" id="PF01757">
    <property type="entry name" value="Acyl_transf_3"/>
    <property type="match status" value="1"/>
</dbReference>
<keyword evidence="4" id="KW-1185">Reference proteome</keyword>
<feature type="transmembrane region" description="Helical" evidence="1">
    <location>
        <begin position="228"/>
        <end position="245"/>
    </location>
</feature>
<proteinExistence type="predicted"/>
<gene>
    <name evidence="3" type="ORF">DIR46_21655</name>
</gene>
<accession>A0A2S2DPM4</accession>
<dbReference type="OrthoDB" id="9809782at2"/>
<feature type="transmembrane region" description="Helical" evidence="1">
    <location>
        <begin position="185"/>
        <end position="208"/>
    </location>
</feature>
<protein>
    <recommendedName>
        <fullName evidence="2">Acyltransferase 3 domain-containing protein</fullName>
    </recommendedName>
</protein>
<dbReference type="KEGG" id="mtim:DIR46_21655"/>
<dbReference type="AlphaFoldDB" id="A0A2S2DPM4"/>
<dbReference type="PANTHER" id="PTHR36927:SF3">
    <property type="entry name" value="GLUCANS BIOSYNTHESIS PROTEIN C"/>
    <property type="match status" value="1"/>
</dbReference>
<dbReference type="EMBL" id="CP029343">
    <property type="protein sequence ID" value="AWL06786.1"/>
    <property type="molecule type" value="Genomic_DNA"/>
</dbReference>
<evidence type="ECO:0000313" key="3">
    <source>
        <dbReference type="EMBL" id="AWL06786.1"/>
    </source>
</evidence>
<feature type="transmembrane region" description="Helical" evidence="1">
    <location>
        <begin position="61"/>
        <end position="78"/>
    </location>
</feature>
<keyword evidence="1" id="KW-0812">Transmembrane</keyword>
<reference evidence="3 4" key="1">
    <citation type="submission" date="2018-05" db="EMBL/GenBank/DDBJ databases">
        <title>Complete genome sequence of Massilia oculi sp. nov. CCUG 43427T (=DSM 26321T), the type strain of M. oculi, and comparison with genome sequences of other Massilia strains.</title>
        <authorList>
            <person name="Zhu B."/>
        </authorList>
    </citation>
    <scope>NUCLEOTIDE SEQUENCE [LARGE SCALE GENOMIC DNA]</scope>
    <source>
        <strain evidence="3 4">CCUG 43427</strain>
    </source>
</reference>
<keyword evidence="1" id="KW-0472">Membrane</keyword>
<dbReference type="Proteomes" id="UP000245820">
    <property type="component" value="Chromosome"/>
</dbReference>